<keyword evidence="4" id="KW-1185">Reference proteome</keyword>
<proteinExistence type="predicted"/>
<feature type="signal peptide" evidence="2">
    <location>
        <begin position="1"/>
        <end position="20"/>
    </location>
</feature>
<accession>A0ABU0ILW1</accession>
<comment type="caution">
    <text evidence="3">The sequence shown here is derived from an EMBL/GenBank/DDBJ whole genome shotgun (WGS) entry which is preliminary data.</text>
</comment>
<gene>
    <name evidence="3" type="ORF">QO010_000759</name>
</gene>
<sequence>MRLLLVTAACAAAFALPVLADQPTPAASGPANATASTATPASTAPKVDEGVICKMKQITGTRFSKKVCTTQAERDQQAAQGRDLLSGPRADASKPPGG</sequence>
<evidence type="ECO:0000256" key="2">
    <source>
        <dbReference type="SAM" id="SignalP"/>
    </source>
</evidence>
<feature type="region of interest" description="Disordered" evidence="1">
    <location>
        <begin position="21"/>
        <end position="45"/>
    </location>
</feature>
<reference evidence="3 4" key="1">
    <citation type="submission" date="2023-07" db="EMBL/GenBank/DDBJ databases">
        <title>Genomic Encyclopedia of Type Strains, Phase IV (KMG-IV): sequencing the most valuable type-strain genomes for metagenomic binning, comparative biology and taxonomic classification.</title>
        <authorList>
            <person name="Goeker M."/>
        </authorList>
    </citation>
    <scope>NUCLEOTIDE SEQUENCE [LARGE SCALE GENOMIC DNA]</scope>
    <source>
        <strain evidence="3 4">DSM 18695</strain>
    </source>
</reference>
<keyword evidence="2" id="KW-0732">Signal</keyword>
<name>A0ABU0ILW1_9CAUL</name>
<evidence type="ECO:0008006" key="5">
    <source>
        <dbReference type="Google" id="ProtNLM"/>
    </source>
</evidence>
<evidence type="ECO:0000313" key="3">
    <source>
        <dbReference type="EMBL" id="MDQ0463011.1"/>
    </source>
</evidence>
<organism evidence="3 4">
    <name type="scientific">Caulobacter ginsengisoli</name>
    <dbReference type="NCBI Taxonomy" id="400775"/>
    <lineage>
        <taxon>Bacteria</taxon>
        <taxon>Pseudomonadati</taxon>
        <taxon>Pseudomonadota</taxon>
        <taxon>Alphaproteobacteria</taxon>
        <taxon>Caulobacterales</taxon>
        <taxon>Caulobacteraceae</taxon>
        <taxon>Caulobacter</taxon>
    </lineage>
</organism>
<evidence type="ECO:0000256" key="1">
    <source>
        <dbReference type="SAM" id="MobiDB-lite"/>
    </source>
</evidence>
<dbReference type="Proteomes" id="UP001228905">
    <property type="component" value="Unassembled WGS sequence"/>
</dbReference>
<dbReference type="EMBL" id="JAUSVS010000001">
    <property type="protein sequence ID" value="MDQ0463011.1"/>
    <property type="molecule type" value="Genomic_DNA"/>
</dbReference>
<feature type="region of interest" description="Disordered" evidence="1">
    <location>
        <begin position="70"/>
        <end position="98"/>
    </location>
</feature>
<evidence type="ECO:0000313" key="4">
    <source>
        <dbReference type="Proteomes" id="UP001228905"/>
    </source>
</evidence>
<dbReference type="RefSeq" id="WP_307346172.1">
    <property type="nucleotide sequence ID" value="NZ_JAUSVS010000001.1"/>
</dbReference>
<feature type="chain" id="PRO_5047335875" description="Phosphate starvation-inducible protein PsiF" evidence="2">
    <location>
        <begin position="21"/>
        <end position="98"/>
    </location>
</feature>
<protein>
    <recommendedName>
        <fullName evidence="5">Phosphate starvation-inducible protein PsiF</fullName>
    </recommendedName>
</protein>